<dbReference type="Proteomes" id="UP001500596">
    <property type="component" value="Unassembled WGS sequence"/>
</dbReference>
<accession>A0ABP4TB91</accession>
<dbReference type="Gene3D" id="2.60.120.200">
    <property type="match status" value="1"/>
</dbReference>
<dbReference type="PANTHER" id="PTHR10963:SF55">
    <property type="entry name" value="GLYCOSIDE HYDROLASE FAMILY 16 PROTEIN"/>
    <property type="match status" value="1"/>
</dbReference>
<dbReference type="InterPro" id="IPR006311">
    <property type="entry name" value="TAT_signal"/>
</dbReference>
<dbReference type="Gene3D" id="2.60.120.430">
    <property type="entry name" value="Galactose-binding lectin"/>
    <property type="match status" value="3"/>
</dbReference>
<dbReference type="Pfam" id="PF00722">
    <property type="entry name" value="Glyco_hydro_16"/>
    <property type="match status" value="1"/>
</dbReference>
<dbReference type="Pfam" id="PF03425">
    <property type="entry name" value="CBM_11"/>
    <property type="match status" value="4"/>
</dbReference>
<dbReference type="EMBL" id="BAAAPK010000002">
    <property type="protein sequence ID" value="GAA1684971.1"/>
    <property type="molecule type" value="Genomic_DNA"/>
</dbReference>
<dbReference type="PROSITE" id="PS51762">
    <property type="entry name" value="GH16_2"/>
    <property type="match status" value="1"/>
</dbReference>
<dbReference type="InterPro" id="IPR005087">
    <property type="entry name" value="CBM11"/>
</dbReference>
<dbReference type="CDD" id="cd08023">
    <property type="entry name" value="GH16_laminarinase_like"/>
    <property type="match status" value="1"/>
</dbReference>
<gene>
    <name evidence="9" type="ORF">GCM10009807_30860</name>
</gene>
<dbReference type="InterPro" id="IPR013320">
    <property type="entry name" value="ConA-like_dom_sf"/>
</dbReference>
<evidence type="ECO:0000256" key="3">
    <source>
        <dbReference type="ARBA" id="ARBA00022737"/>
    </source>
</evidence>
<dbReference type="InterPro" id="IPR003644">
    <property type="entry name" value="Calx_beta"/>
</dbReference>
<dbReference type="Gene3D" id="2.60.40.2030">
    <property type="match status" value="2"/>
</dbReference>
<evidence type="ECO:0000256" key="1">
    <source>
        <dbReference type="ARBA" id="ARBA00006865"/>
    </source>
</evidence>
<organism evidence="9 10">
    <name type="scientific">Microbacterium lacus</name>
    <dbReference type="NCBI Taxonomy" id="415217"/>
    <lineage>
        <taxon>Bacteria</taxon>
        <taxon>Bacillati</taxon>
        <taxon>Actinomycetota</taxon>
        <taxon>Actinomycetes</taxon>
        <taxon>Micrococcales</taxon>
        <taxon>Microbacteriaceae</taxon>
        <taxon>Microbacterium</taxon>
    </lineage>
</organism>
<feature type="chain" id="PRO_5046846755" description="GH16 domain-containing protein" evidence="7">
    <location>
        <begin position="33"/>
        <end position="1358"/>
    </location>
</feature>
<name>A0ABP4TB91_9MICO</name>
<keyword evidence="4" id="KW-0106">Calcium</keyword>
<keyword evidence="10" id="KW-1185">Reference proteome</keyword>
<dbReference type="SMART" id="SM00237">
    <property type="entry name" value="Calx_beta"/>
    <property type="match status" value="2"/>
</dbReference>
<keyword evidence="6" id="KW-0812">Transmembrane</keyword>
<reference evidence="10" key="1">
    <citation type="journal article" date="2019" name="Int. J. Syst. Evol. Microbiol.">
        <title>The Global Catalogue of Microorganisms (GCM) 10K type strain sequencing project: providing services to taxonomists for standard genome sequencing and annotation.</title>
        <authorList>
            <consortium name="The Broad Institute Genomics Platform"/>
            <consortium name="The Broad Institute Genome Sequencing Center for Infectious Disease"/>
            <person name="Wu L."/>
            <person name="Ma J."/>
        </authorList>
    </citation>
    <scope>NUCLEOTIDE SEQUENCE [LARGE SCALE GENOMIC DNA]</scope>
    <source>
        <strain evidence="10">JCM 15575</strain>
    </source>
</reference>
<dbReference type="InterPro" id="IPR050546">
    <property type="entry name" value="Glycosyl_Hydrlase_16"/>
</dbReference>
<sequence>MTRPHPSRRAIAAATLAALAATALVPTAAAVAEETVTTLYDFEDGTTSHIQWGAAGAGVQSVADSGVGSWSDSVPNANVLSYGFDLTADPFYGGIGFEYTGGQPAQDWSAYDGVQFWMYSDGSASSVQVELLDAVTADSTVHDRWDVVVPLGPAGWNLVKLPFASFGYATDYQDGGAPNDGTLDLDFVRGLLFPANAGKAVVKLDEIGLYAGTVVAPSVGVTTIALDVVEGSDAVIPVRLSTAPTSDVTVDFTTADGTAVAGTDYTATSGTLTFAAGVRDAQIVVPTTANETVDGNRTFTVALSGAAGATVGAAATTVTVRDDDSAPAGAIGVLTDTVEDFEAELVLGDPAAVPPVGWFAAQGAGNVPSFERVADAGRPGAAEGNDALALGFDTSSWAVVIDNFTTDGSTWVPQDWSAYRGVGFWMRGSNSGAPMFVDVLDNRTPGSTVDDAERMSVRFTDDFTGWRFVEFPFSDFTRKNIGNGAPDDGFTLTEVHGIGIGVEQTSTPVQPDLLIDDISLVKYQDVVEDFEAELVLGDPAAVPPVGWFAAQGAGNVPSFERVADAGRLGAAEGNDALSLGFDTSSWAVVIDNFTTDGSTWVPQDWSAYRGVGFWMRGSNSGAPMFVDVLDNRTPGSTVDDAERMSVRFTDDFTGWRFVEFPFSDFTRKNIGNGAPDDGFTLTEVHGIGIGVEQTSTPVQPDLLIDDISLVGQADANRPLMINTARAIFTVAEGDDAEVLVRLTRAADQDVTVAYRTEEAVDRTSTEDPPATPDVDYVSTGGTLTIPAGSRDGVITVPTLADGKAEVDETFLVRLSDPVGAELNPLAVARVSIQDSDAPLPGLLDDFENGTAGLDPIGDAALSTRLVAASDDDAYEGQDLFENVLDIDGTGGYARSFAQPQDWSAQEGIGFWYDGQGDGRGVTLRVHDTTPVDAGPEDWTLAWSDEFDAPAGTRADSRYWSYETGGWGWGNDELQYYSDSTDNAAHDGEGNMVITTRAVEEPAASGLECWYGPCEYTSARLITEGKLEVLHGRMEARAQMPDGEAGIWPAIWSLGNDFRDVGWPRTGEIDIMEYVGKLPEEIFGTIHGPGYSGGQAYGDTYDFGEDLSNEWLTFAVEWEEGEIRWYVQRDGGEEILFHTATPEDIAPNDWVYEHPFTLLMNMAVGGNFGGPLADTLAFPQRLKVDYVRVYQAPQETEKFEATFTDDEAGWRFVQLPFADFARSAQQQEGAADDGFGRTAVTGYEIEVAGAPLPDATSLSLFAAPEGAVSLDKVQVLTEVTDPTTGGGGDGDGDGNGNGDGTGTGTGSTGGASGGQASGGAGGLATTGGVDVTPLAGLALLLLGLGALLMRRRRKTRAEH</sequence>
<feature type="signal peptide" evidence="7">
    <location>
        <begin position="1"/>
        <end position="32"/>
    </location>
</feature>
<keyword evidence="2 7" id="KW-0732">Signal</keyword>
<dbReference type="InterPro" id="IPR008979">
    <property type="entry name" value="Galactose-bd-like_sf"/>
</dbReference>
<keyword evidence="3" id="KW-0677">Repeat</keyword>
<keyword evidence="6" id="KW-0472">Membrane</keyword>
<evidence type="ECO:0000256" key="5">
    <source>
        <dbReference type="SAM" id="MobiDB-lite"/>
    </source>
</evidence>
<comment type="similarity">
    <text evidence="1">Belongs to the glycosyl hydrolase 16 family.</text>
</comment>
<comment type="caution">
    <text evidence="9">The sequence shown here is derived from an EMBL/GenBank/DDBJ whole genome shotgun (WGS) entry which is preliminary data.</text>
</comment>
<keyword evidence="6" id="KW-1133">Transmembrane helix</keyword>
<evidence type="ECO:0000256" key="6">
    <source>
        <dbReference type="SAM" id="Phobius"/>
    </source>
</evidence>
<dbReference type="InterPro" id="IPR038081">
    <property type="entry name" value="CalX-like_sf"/>
</dbReference>
<dbReference type="Pfam" id="PF03160">
    <property type="entry name" value="Calx-beta"/>
    <property type="match status" value="2"/>
</dbReference>
<dbReference type="PROSITE" id="PS51318">
    <property type="entry name" value="TAT"/>
    <property type="match status" value="1"/>
</dbReference>
<dbReference type="PANTHER" id="PTHR10963">
    <property type="entry name" value="GLYCOSYL HYDROLASE-RELATED"/>
    <property type="match status" value="1"/>
</dbReference>
<evidence type="ECO:0000256" key="7">
    <source>
        <dbReference type="SAM" id="SignalP"/>
    </source>
</evidence>
<dbReference type="InterPro" id="IPR000757">
    <property type="entry name" value="Beta-glucanase-like"/>
</dbReference>
<evidence type="ECO:0000256" key="2">
    <source>
        <dbReference type="ARBA" id="ARBA00022729"/>
    </source>
</evidence>
<evidence type="ECO:0000313" key="10">
    <source>
        <dbReference type="Proteomes" id="UP001500596"/>
    </source>
</evidence>
<feature type="compositionally biased region" description="Gly residues" evidence="5">
    <location>
        <begin position="1283"/>
        <end position="1321"/>
    </location>
</feature>
<dbReference type="SUPFAM" id="SSF49785">
    <property type="entry name" value="Galactose-binding domain-like"/>
    <property type="match status" value="3"/>
</dbReference>
<proteinExistence type="inferred from homology"/>
<protein>
    <recommendedName>
        <fullName evidence="8">GH16 domain-containing protein</fullName>
    </recommendedName>
</protein>
<evidence type="ECO:0000259" key="8">
    <source>
        <dbReference type="PROSITE" id="PS51762"/>
    </source>
</evidence>
<feature type="domain" description="GH16" evidence="8">
    <location>
        <begin position="922"/>
        <end position="1194"/>
    </location>
</feature>
<evidence type="ECO:0000256" key="4">
    <source>
        <dbReference type="ARBA" id="ARBA00022837"/>
    </source>
</evidence>
<dbReference type="SUPFAM" id="SSF141072">
    <property type="entry name" value="CalX-like"/>
    <property type="match status" value="2"/>
</dbReference>
<dbReference type="RefSeq" id="WP_344055899.1">
    <property type="nucleotide sequence ID" value="NZ_BAAAPK010000002.1"/>
</dbReference>
<dbReference type="SUPFAM" id="SSF49899">
    <property type="entry name" value="Concanavalin A-like lectins/glucanases"/>
    <property type="match status" value="1"/>
</dbReference>
<feature type="transmembrane region" description="Helical" evidence="6">
    <location>
        <begin position="1330"/>
        <end position="1348"/>
    </location>
</feature>
<evidence type="ECO:0000313" key="9">
    <source>
        <dbReference type="EMBL" id="GAA1684971.1"/>
    </source>
</evidence>
<feature type="region of interest" description="Disordered" evidence="5">
    <location>
        <begin position="1278"/>
        <end position="1321"/>
    </location>
</feature>